<dbReference type="Gene3D" id="1.10.533.10">
    <property type="entry name" value="Death Domain, Fas"/>
    <property type="match status" value="2"/>
</dbReference>
<dbReference type="PROSITE" id="PS50209">
    <property type="entry name" value="CARD"/>
    <property type="match status" value="2"/>
</dbReference>
<dbReference type="InterPro" id="IPR001315">
    <property type="entry name" value="CARD"/>
</dbReference>
<dbReference type="SUPFAM" id="SSF47986">
    <property type="entry name" value="DEATH domain"/>
    <property type="match status" value="2"/>
</dbReference>
<dbReference type="InterPro" id="IPR037939">
    <property type="entry name" value="CRADD"/>
</dbReference>
<dbReference type="Pfam" id="PF00619">
    <property type="entry name" value="CARD"/>
    <property type="match status" value="2"/>
</dbReference>
<evidence type="ECO:0000259" key="2">
    <source>
        <dbReference type="PROSITE" id="PS50209"/>
    </source>
</evidence>
<feature type="domain" description="CARD" evidence="2">
    <location>
        <begin position="231"/>
        <end position="314"/>
    </location>
</feature>
<dbReference type="InterPro" id="IPR011029">
    <property type="entry name" value="DEATH-like_dom_sf"/>
</dbReference>
<keyword evidence="4" id="KW-1185">Reference proteome</keyword>
<dbReference type="EMBL" id="CAJPWZ010000375">
    <property type="protein sequence ID" value="CAG2192041.1"/>
    <property type="molecule type" value="Genomic_DNA"/>
</dbReference>
<dbReference type="PANTHER" id="PTHR15034">
    <property type="entry name" value="DEATH DOMAIN-CONTAINING PROTEIN CRADD"/>
    <property type="match status" value="1"/>
</dbReference>
<gene>
    <name evidence="3" type="ORF">MEDL_7231</name>
</gene>
<dbReference type="GO" id="GO:0070513">
    <property type="term" value="F:death domain binding"/>
    <property type="evidence" value="ECO:0007669"/>
    <property type="project" value="InterPro"/>
</dbReference>
<comment type="caution">
    <text evidence="3">The sequence shown here is derived from an EMBL/GenBank/DDBJ whole genome shotgun (WGS) entry which is preliminary data.</text>
</comment>
<dbReference type="GO" id="GO:0042981">
    <property type="term" value="P:regulation of apoptotic process"/>
    <property type="evidence" value="ECO:0007669"/>
    <property type="project" value="InterPro"/>
</dbReference>
<dbReference type="Gene3D" id="1.25.40.20">
    <property type="entry name" value="Ankyrin repeat-containing domain"/>
    <property type="match status" value="1"/>
</dbReference>
<dbReference type="AlphaFoldDB" id="A0A8S3Q9E0"/>
<dbReference type="OrthoDB" id="6097640at2759"/>
<dbReference type="CDD" id="cd01671">
    <property type="entry name" value="CARD"/>
    <property type="match status" value="2"/>
</dbReference>
<feature type="repeat" description="ANK" evidence="1">
    <location>
        <begin position="454"/>
        <end position="480"/>
    </location>
</feature>
<dbReference type="PROSITE" id="PS50088">
    <property type="entry name" value="ANK_REPEAT"/>
    <property type="match status" value="1"/>
</dbReference>
<accession>A0A8S3Q9E0</accession>
<dbReference type="PANTHER" id="PTHR15034:SF5">
    <property type="entry name" value="DEATH DOMAIN-CONTAINING PROTEIN CRADD"/>
    <property type="match status" value="1"/>
</dbReference>
<evidence type="ECO:0000313" key="4">
    <source>
        <dbReference type="Proteomes" id="UP000683360"/>
    </source>
</evidence>
<dbReference type="InterPro" id="IPR002110">
    <property type="entry name" value="Ankyrin_rpt"/>
</dbReference>
<reference evidence="3" key="1">
    <citation type="submission" date="2021-03" db="EMBL/GenBank/DDBJ databases">
        <authorList>
            <person name="Bekaert M."/>
        </authorList>
    </citation>
    <scope>NUCLEOTIDE SEQUENCE</scope>
</reference>
<organism evidence="3 4">
    <name type="scientific">Mytilus edulis</name>
    <name type="common">Blue mussel</name>
    <dbReference type="NCBI Taxonomy" id="6550"/>
    <lineage>
        <taxon>Eukaryota</taxon>
        <taxon>Metazoa</taxon>
        <taxon>Spiralia</taxon>
        <taxon>Lophotrochozoa</taxon>
        <taxon>Mollusca</taxon>
        <taxon>Bivalvia</taxon>
        <taxon>Autobranchia</taxon>
        <taxon>Pteriomorphia</taxon>
        <taxon>Mytilida</taxon>
        <taxon>Mytiloidea</taxon>
        <taxon>Mytilidae</taxon>
        <taxon>Mytilinae</taxon>
        <taxon>Mytilus</taxon>
    </lineage>
</organism>
<dbReference type="Proteomes" id="UP000683360">
    <property type="component" value="Unassembled WGS sequence"/>
</dbReference>
<feature type="domain" description="CARD" evidence="2">
    <location>
        <begin position="115"/>
        <end position="196"/>
    </location>
</feature>
<dbReference type="SUPFAM" id="SSF48403">
    <property type="entry name" value="Ankyrin repeat"/>
    <property type="match status" value="1"/>
</dbReference>
<evidence type="ECO:0000256" key="1">
    <source>
        <dbReference type="PROSITE-ProRule" id="PRU00023"/>
    </source>
</evidence>
<name>A0A8S3Q9E0_MYTED</name>
<evidence type="ECO:0000313" key="3">
    <source>
        <dbReference type="EMBL" id="CAG2192041.1"/>
    </source>
</evidence>
<keyword evidence="1" id="KW-0040">ANK repeat</keyword>
<dbReference type="GO" id="GO:0002020">
    <property type="term" value="F:protease binding"/>
    <property type="evidence" value="ECO:0007669"/>
    <property type="project" value="InterPro"/>
</dbReference>
<sequence>MEDTQKENQPMATCETTKIKQCDDVMNTNASQVVSIEQDEHGFDRIGVQQGQSPKVKTGLFGRLAGFFRKKSRKKKTEEKEDKSIPDLWFVFQKLEKKTIEQQEDTRSRPTQRVIKDQKQHGLFPYYDELINQTVLDKMVLDNLISRCILMIEDREEIIKPTTQRERNKVLLDILTDRPYGTFQVFKDVLKESDPHNSDVQELISRMQCTVNSEENMSCNKINVNDNAIRMQKNYTLLVNNIVSTTDVTDYLIGEDIMLHEEQEEVCASGLTTNESNRRLLDKLLYKDRNGYHQLLKALRHAEYFQIANEVSNTAVTEFDQKLYRIGITKFRDRQDTKEENFEDFQFIRSTIEKLASTQDDVIPKNILERLLKDWDTGYVCNVSSNRNMNYTMFLEMFINNLNKLEHSKQENLACTQDINNTDIALSGSCSMGTVYLVKWLISRKSDINYCGKGGETPLKVAQDHGHLEVVALLKAESAN</sequence>
<proteinExistence type="predicted"/>
<dbReference type="InterPro" id="IPR036770">
    <property type="entry name" value="Ankyrin_rpt-contain_sf"/>
</dbReference>
<dbReference type="PROSITE" id="PS50297">
    <property type="entry name" value="ANK_REP_REGION"/>
    <property type="match status" value="1"/>
</dbReference>
<protein>
    <recommendedName>
        <fullName evidence="2">CARD domain-containing protein</fullName>
    </recommendedName>
</protein>